<reference evidence="5 6" key="1">
    <citation type="submission" date="2016-10" db="EMBL/GenBank/DDBJ databases">
        <authorList>
            <person name="de Groot N.N."/>
        </authorList>
    </citation>
    <scope>NUCLEOTIDE SEQUENCE [LARGE SCALE GENOMIC DNA]</scope>
    <source>
        <strain evidence="5 6">Z108</strain>
    </source>
</reference>
<sequence>MRERIDSPANKKVKLAASLHSRKHREKEGLFIAEGIRLGEMAAAAGWDIVFGLYTAELSEQARGQELLAKLKAQGCLLCETTAAVYRKASATDTPQGILLVMRQQKSRLQELPAAGKQPLYVVLDGVQDPGNAGTIIRTADAVGADGVILLKGSVDVFGDKTVRSTMGSLFHLPVCTDVTAEELMDFAAAQNLMLYATALDESAQPHFAQDFTRGTAIVFGNEGNGVSEAILQRAAKTYIPMYGQAESLNVGVSAAVVLYEAVRQRQSQYLPQ</sequence>
<evidence type="ECO:0000256" key="3">
    <source>
        <dbReference type="ARBA" id="ARBA00022679"/>
    </source>
</evidence>
<dbReference type="GO" id="GO:0006396">
    <property type="term" value="P:RNA processing"/>
    <property type="evidence" value="ECO:0007669"/>
    <property type="project" value="InterPro"/>
</dbReference>
<dbReference type="GO" id="GO:0005737">
    <property type="term" value="C:cytoplasm"/>
    <property type="evidence" value="ECO:0007669"/>
    <property type="project" value="UniProtKB-ARBA"/>
</dbReference>
<protein>
    <submittedName>
        <fullName evidence="5">RNA methyltransferase, TrmH family</fullName>
    </submittedName>
</protein>
<dbReference type="InterPro" id="IPR051259">
    <property type="entry name" value="rRNA_Methyltransferase"/>
</dbReference>
<dbReference type="Proteomes" id="UP000183639">
    <property type="component" value="Unassembled WGS sequence"/>
</dbReference>
<dbReference type="RefSeq" id="WP_075445609.1">
    <property type="nucleotide sequence ID" value="NZ_FOQK01000031.1"/>
</dbReference>
<dbReference type="InterPro" id="IPR029028">
    <property type="entry name" value="Alpha/beta_knot_MTases"/>
</dbReference>
<comment type="similarity">
    <text evidence="1">Belongs to the class IV-like SAM-binding methyltransferase superfamily. RNA methyltransferase TrmH family.</text>
</comment>
<dbReference type="OrthoDB" id="9794400at2"/>
<dbReference type="SUPFAM" id="SSF75217">
    <property type="entry name" value="alpha/beta knot"/>
    <property type="match status" value="1"/>
</dbReference>
<evidence type="ECO:0000313" key="5">
    <source>
        <dbReference type="EMBL" id="SFI35849.1"/>
    </source>
</evidence>
<organism evidence="5 6">
    <name type="scientific">Selenomonas ruminantium</name>
    <dbReference type="NCBI Taxonomy" id="971"/>
    <lineage>
        <taxon>Bacteria</taxon>
        <taxon>Bacillati</taxon>
        <taxon>Bacillota</taxon>
        <taxon>Negativicutes</taxon>
        <taxon>Selenomonadales</taxon>
        <taxon>Selenomonadaceae</taxon>
        <taxon>Selenomonas</taxon>
    </lineage>
</organism>
<dbReference type="EMBL" id="FOQK01000031">
    <property type="protein sequence ID" value="SFI35849.1"/>
    <property type="molecule type" value="Genomic_DNA"/>
</dbReference>
<dbReference type="InterPro" id="IPR001537">
    <property type="entry name" value="SpoU_MeTrfase"/>
</dbReference>
<evidence type="ECO:0000256" key="1">
    <source>
        <dbReference type="ARBA" id="ARBA00007228"/>
    </source>
</evidence>
<accession>A0A1I3HJQ7</accession>
<dbReference type="Pfam" id="PF22435">
    <property type="entry name" value="MRM3-like_sub_bind"/>
    <property type="match status" value="1"/>
</dbReference>
<dbReference type="AlphaFoldDB" id="A0A1I3HJQ7"/>
<evidence type="ECO:0000313" key="6">
    <source>
        <dbReference type="Proteomes" id="UP000183639"/>
    </source>
</evidence>
<dbReference type="InterPro" id="IPR029064">
    <property type="entry name" value="Ribosomal_eL30-like_sf"/>
</dbReference>
<dbReference type="SMART" id="SM00967">
    <property type="entry name" value="SpoU_sub_bind"/>
    <property type="match status" value="1"/>
</dbReference>
<dbReference type="GO" id="GO:0003723">
    <property type="term" value="F:RNA binding"/>
    <property type="evidence" value="ECO:0007669"/>
    <property type="project" value="InterPro"/>
</dbReference>
<name>A0A1I3HJQ7_SELRU</name>
<dbReference type="SUPFAM" id="SSF55315">
    <property type="entry name" value="L30e-like"/>
    <property type="match status" value="1"/>
</dbReference>
<gene>
    <name evidence="5" type="ORF">SAMN04487861_13116</name>
</gene>
<dbReference type="CDD" id="cd18095">
    <property type="entry name" value="SpoU-like_rRNA-MTase"/>
    <property type="match status" value="1"/>
</dbReference>
<dbReference type="PANTHER" id="PTHR43191">
    <property type="entry name" value="RRNA METHYLTRANSFERASE 3"/>
    <property type="match status" value="1"/>
</dbReference>
<proteinExistence type="inferred from homology"/>
<dbReference type="GO" id="GO:0008173">
    <property type="term" value="F:RNA methyltransferase activity"/>
    <property type="evidence" value="ECO:0007669"/>
    <property type="project" value="InterPro"/>
</dbReference>
<dbReference type="InterPro" id="IPR013123">
    <property type="entry name" value="SpoU_subst-bd"/>
</dbReference>
<keyword evidence="2 5" id="KW-0489">Methyltransferase</keyword>
<dbReference type="Gene3D" id="3.40.1280.10">
    <property type="match status" value="1"/>
</dbReference>
<dbReference type="InterPro" id="IPR029026">
    <property type="entry name" value="tRNA_m1G_MTases_N"/>
</dbReference>
<dbReference type="InterPro" id="IPR053888">
    <property type="entry name" value="MRM3-like_sub_bind"/>
</dbReference>
<dbReference type="PANTHER" id="PTHR43191:SF2">
    <property type="entry name" value="RRNA METHYLTRANSFERASE 3, MITOCHONDRIAL"/>
    <property type="match status" value="1"/>
</dbReference>
<feature type="domain" description="RNA 2-O ribose methyltransferase substrate binding" evidence="4">
    <location>
        <begin position="32"/>
        <end position="108"/>
    </location>
</feature>
<evidence type="ECO:0000259" key="4">
    <source>
        <dbReference type="SMART" id="SM00967"/>
    </source>
</evidence>
<dbReference type="Gene3D" id="3.30.1330.30">
    <property type="match status" value="1"/>
</dbReference>
<dbReference type="GO" id="GO:0032259">
    <property type="term" value="P:methylation"/>
    <property type="evidence" value="ECO:0007669"/>
    <property type="project" value="UniProtKB-KW"/>
</dbReference>
<dbReference type="Pfam" id="PF00588">
    <property type="entry name" value="SpoU_methylase"/>
    <property type="match status" value="1"/>
</dbReference>
<keyword evidence="3 5" id="KW-0808">Transferase</keyword>
<evidence type="ECO:0000256" key="2">
    <source>
        <dbReference type="ARBA" id="ARBA00022603"/>
    </source>
</evidence>